<protein>
    <submittedName>
        <fullName evidence="2">FAD synthase</fullName>
    </submittedName>
</protein>
<accession>A0A2V0QM96</accession>
<evidence type="ECO:0000256" key="1">
    <source>
        <dbReference type="SAM" id="Phobius"/>
    </source>
</evidence>
<proteinExistence type="predicted"/>
<feature type="transmembrane region" description="Helical" evidence="1">
    <location>
        <begin position="20"/>
        <end position="46"/>
    </location>
</feature>
<reference evidence="2 3" key="1">
    <citation type="submission" date="2018-04" db="EMBL/GenBank/DDBJ databases">
        <title>Draft genome sequence of Pseudomonas syringae pv. actinidiae biovar 1 strains isolated from kiwifruit in Kagawa prefecture.</title>
        <authorList>
            <person name="Tabuchi M."/>
            <person name="Saito M."/>
            <person name="Fujiwara S."/>
            <person name="Sasa N."/>
            <person name="Akimitsu K."/>
            <person name="Gomi K."/>
            <person name="Konishi-Sugita S."/>
            <person name="Hamano K."/>
            <person name="Kataoka I."/>
        </authorList>
    </citation>
    <scope>NUCLEOTIDE SEQUENCE [LARGE SCALE GENOMIC DNA]</scope>
    <source>
        <strain evidence="2 3">MAFF212206</strain>
    </source>
</reference>
<organism evidence="2 3">
    <name type="scientific">Pseudomonas syringae pv. actinidiae</name>
    <dbReference type="NCBI Taxonomy" id="103796"/>
    <lineage>
        <taxon>Bacteria</taxon>
        <taxon>Pseudomonadati</taxon>
        <taxon>Pseudomonadota</taxon>
        <taxon>Gammaproteobacteria</taxon>
        <taxon>Pseudomonadales</taxon>
        <taxon>Pseudomonadaceae</taxon>
        <taxon>Pseudomonas</taxon>
        <taxon>Pseudomonas syringae</taxon>
    </lineage>
</organism>
<evidence type="ECO:0000313" key="3">
    <source>
        <dbReference type="Proteomes" id="UP000247480"/>
    </source>
</evidence>
<dbReference type="EMBL" id="BGJZ01000409">
    <property type="protein sequence ID" value="GBH14014.1"/>
    <property type="molecule type" value="Genomic_DNA"/>
</dbReference>
<keyword evidence="1" id="KW-1133">Transmembrane helix</keyword>
<gene>
    <name evidence="2" type="ORF">KPSA1_07511</name>
</gene>
<keyword evidence="1" id="KW-0812">Transmembrane</keyword>
<dbReference type="AlphaFoldDB" id="A0A2V0QM96"/>
<evidence type="ECO:0000313" key="2">
    <source>
        <dbReference type="EMBL" id="GBH14014.1"/>
    </source>
</evidence>
<dbReference type="Proteomes" id="UP000247480">
    <property type="component" value="Unassembled WGS sequence"/>
</dbReference>
<keyword evidence="1" id="KW-0472">Membrane</keyword>
<sequence length="246" mass="26564">MLVDWVAGWRGMRNQALPTIMFGGGCQVFCGFLCIGIGGLFTFGVAPCDSLCICGSRIRFRLPGFGHVLYRLLLDLFQTDAEALTFFIQLLLIGFPGVHGLDVTRHQGIAIGEGFAAIDLPIQQVSVVFACIETPFQLVVLVAQFALLGRLNGLLTFQRGFKRQQLGVQLISLFQQLFAAVFQLLDLVHESGLCSIRLGVGCVAGEAGNQPALPRSAEMHSGSPSLAFSQSRNRLHDVTALRAQAG</sequence>
<comment type="caution">
    <text evidence="2">The sequence shown here is derived from an EMBL/GenBank/DDBJ whole genome shotgun (WGS) entry which is preliminary data.</text>
</comment>
<name>A0A2V0QM96_PSESF</name>